<dbReference type="InterPro" id="IPR050389">
    <property type="entry name" value="LysR-type_TF"/>
</dbReference>
<comment type="caution">
    <text evidence="6">The sequence shown here is derived from an EMBL/GenBank/DDBJ whole genome shotgun (WGS) entry which is preliminary data.</text>
</comment>
<evidence type="ECO:0000313" key="7">
    <source>
        <dbReference type="Proteomes" id="UP000697995"/>
    </source>
</evidence>
<dbReference type="PANTHER" id="PTHR30118">
    <property type="entry name" value="HTH-TYPE TRANSCRIPTIONAL REGULATOR LEUO-RELATED"/>
    <property type="match status" value="1"/>
</dbReference>
<keyword evidence="4" id="KW-0804">Transcription</keyword>
<keyword evidence="7" id="KW-1185">Reference proteome</keyword>
<protein>
    <recommendedName>
        <fullName evidence="5">HTH lysR-type domain-containing protein</fullName>
    </recommendedName>
</protein>
<dbReference type="InterPro" id="IPR036390">
    <property type="entry name" value="WH_DNA-bd_sf"/>
</dbReference>
<dbReference type="Proteomes" id="UP000697995">
    <property type="component" value="Unassembled WGS sequence"/>
</dbReference>
<dbReference type="InterPro" id="IPR000847">
    <property type="entry name" value="LysR_HTH_N"/>
</dbReference>
<gene>
    <name evidence="6" type="ORF">CKO45_08850</name>
</gene>
<evidence type="ECO:0000256" key="2">
    <source>
        <dbReference type="ARBA" id="ARBA00023015"/>
    </source>
</evidence>
<dbReference type="EMBL" id="NRSG01000047">
    <property type="protein sequence ID" value="MBK1658337.1"/>
    <property type="molecule type" value="Genomic_DNA"/>
</dbReference>
<dbReference type="PANTHER" id="PTHR30118:SF6">
    <property type="entry name" value="HTH-TYPE TRANSCRIPTIONAL REGULATOR LEUO"/>
    <property type="match status" value="1"/>
</dbReference>
<dbReference type="InterPro" id="IPR005119">
    <property type="entry name" value="LysR_subst-bd"/>
</dbReference>
<reference evidence="6 7" key="1">
    <citation type="journal article" date="2020" name="Microorganisms">
        <title>Osmotic Adaptation and Compatible Solute Biosynthesis of Phototrophic Bacteria as Revealed from Genome Analyses.</title>
        <authorList>
            <person name="Imhoff J.F."/>
            <person name="Rahn T."/>
            <person name="Kunzel S."/>
            <person name="Keller A."/>
            <person name="Neulinger S.C."/>
        </authorList>
    </citation>
    <scope>NUCLEOTIDE SEQUENCE [LARGE SCALE GENOMIC DNA]</scope>
    <source>
        <strain evidence="6 7">DSM 15382</strain>
    </source>
</reference>
<evidence type="ECO:0000256" key="4">
    <source>
        <dbReference type="ARBA" id="ARBA00023163"/>
    </source>
</evidence>
<evidence type="ECO:0000313" key="6">
    <source>
        <dbReference type="EMBL" id="MBK1658337.1"/>
    </source>
</evidence>
<dbReference type="Pfam" id="PF03466">
    <property type="entry name" value="LysR_substrate"/>
    <property type="match status" value="1"/>
</dbReference>
<evidence type="ECO:0000256" key="3">
    <source>
        <dbReference type="ARBA" id="ARBA00023125"/>
    </source>
</evidence>
<dbReference type="SUPFAM" id="SSF53850">
    <property type="entry name" value="Periplasmic binding protein-like II"/>
    <property type="match status" value="1"/>
</dbReference>
<feature type="domain" description="HTH lysR-type" evidence="5">
    <location>
        <begin position="42"/>
        <end position="99"/>
    </location>
</feature>
<dbReference type="Pfam" id="PF00126">
    <property type="entry name" value="HTH_1"/>
    <property type="match status" value="1"/>
</dbReference>
<evidence type="ECO:0000259" key="5">
    <source>
        <dbReference type="PROSITE" id="PS50931"/>
    </source>
</evidence>
<sequence length="348" mass="37114">MTTQRGVIRCSPSISPEISPAIRMNKIHCGDFVMNLIHNAGLDLNLLRVFDAVMQARSASGAAGLLGVSQSAVSHGLARLREIAGDPLFVRSGGRMEPTPRAQRMAAPVRDALVLAAETLRGDAGAAFDPARGRRAFTIGAGDYAATAVLGGLVTEIAAAGWDIGLSVLPADRFTAPRMLDAGEIDLAIGLLPFSQHWHERQALFVETQACLFDGRRLGLSAPVSVAEFLSLPHLVPSLKGEFDSFVDEELAARGQARRSILATAHFLSIPLLLRSTAAFATLPTRLCAACANAASLTISPLPVPVRQFEVSMLWHRRDSASAAQRWLRDRIAATNPPDPRDPPPCPG</sequence>
<dbReference type="Gene3D" id="3.40.190.10">
    <property type="entry name" value="Periplasmic binding protein-like II"/>
    <property type="match status" value="2"/>
</dbReference>
<organism evidence="6 7">
    <name type="scientific">Paracraurococcus ruber</name>
    <dbReference type="NCBI Taxonomy" id="77675"/>
    <lineage>
        <taxon>Bacteria</taxon>
        <taxon>Pseudomonadati</taxon>
        <taxon>Pseudomonadota</taxon>
        <taxon>Alphaproteobacteria</taxon>
        <taxon>Acetobacterales</taxon>
        <taxon>Roseomonadaceae</taxon>
        <taxon>Paracraurococcus</taxon>
    </lineage>
</organism>
<keyword evidence="2" id="KW-0805">Transcription regulation</keyword>
<comment type="similarity">
    <text evidence="1">Belongs to the LysR transcriptional regulatory family.</text>
</comment>
<dbReference type="InterPro" id="IPR036388">
    <property type="entry name" value="WH-like_DNA-bd_sf"/>
</dbReference>
<dbReference type="SUPFAM" id="SSF46785">
    <property type="entry name" value="Winged helix' DNA-binding domain"/>
    <property type="match status" value="1"/>
</dbReference>
<proteinExistence type="inferred from homology"/>
<name>A0ABS1CWK3_9PROT</name>
<dbReference type="Gene3D" id="1.10.10.10">
    <property type="entry name" value="Winged helix-like DNA-binding domain superfamily/Winged helix DNA-binding domain"/>
    <property type="match status" value="1"/>
</dbReference>
<keyword evidence="3" id="KW-0238">DNA-binding</keyword>
<evidence type="ECO:0000256" key="1">
    <source>
        <dbReference type="ARBA" id="ARBA00009437"/>
    </source>
</evidence>
<accession>A0ABS1CWK3</accession>
<dbReference type="PROSITE" id="PS50931">
    <property type="entry name" value="HTH_LYSR"/>
    <property type="match status" value="1"/>
</dbReference>